<dbReference type="EMBL" id="CP077717">
    <property type="protein sequence ID" value="QXJ27584.1"/>
    <property type="molecule type" value="Genomic_DNA"/>
</dbReference>
<protein>
    <recommendedName>
        <fullName evidence="4">Transposase</fullName>
    </recommendedName>
</protein>
<sequence length="165" mass="19234">MTKHYRSEREKSGEGVKEGKDFVYSFFIFDLGSNLIVAYGYSLKSEREAYEMALEVLKDLGVQVDSLRADKYYGKSTLDDFPDSEVYLIPKSNATIKGGKRWREMVLRFMRNPLECFKRERVESLISSIKTRTGWIINKVREERIHLTVLARVAIHDLLWSKALD</sequence>
<accession>A0A8F5GS62</accession>
<feature type="transmembrane region" description="Helical" evidence="1">
    <location>
        <begin position="21"/>
        <end position="41"/>
    </location>
</feature>
<gene>
    <name evidence="2" type="ORF">J5U23_00451</name>
</gene>
<proteinExistence type="predicted"/>
<evidence type="ECO:0000313" key="3">
    <source>
        <dbReference type="Proteomes" id="UP000694018"/>
    </source>
</evidence>
<organism evidence="2 3">
    <name type="scientific">Saccharolobus shibatae (strain ATCC 51178 / DSM 5389 / JCM 8931 / NBRC 15437 / B12)</name>
    <name type="common">Sulfolobus shibatae</name>
    <dbReference type="NCBI Taxonomy" id="523848"/>
    <lineage>
        <taxon>Archaea</taxon>
        <taxon>Thermoproteota</taxon>
        <taxon>Thermoprotei</taxon>
        <taxon>Sulfolobales</taxon>
        <taxon>Sulfolobaceae</taxon>
        <taxon>Saccharolobus</taxon>
    </lineage>
</organism>
<evidence type="ECO:0000256" key="1">
    <source>
        <dbReference type="SAM" id="Phobius"/>
    </source>
</evidence>
<dbReference type="GeneID" id="65562064"/>
<evidence type="ECO:0008006" key="4">
    <source>
        <dbReference type="Google" id="ProtNLM"/>
    </source>
</evidence>
<keyword evidence="1" id="KW-0472">Membrane</keyword>
<dbReference type="OrthoDB" id="43033at2157"/>
<dbReference type="AlphaFoldDB" id="A0A8F5GS62"/>
<keyword evidence="1" id="KW-0812">Transmembrane</keyword>
<keyword evidence="1" id="KW-1133">Transmembrane helix</keyword>
<dbReference type="RefSeq" id="WP_218266840.1">
    <property type="nucleotide sequence ID" value="NZ_CP077717.1"/>
</dbReference>
<dbReference type="KEGG" id="sshi:J5U23_00451"/>
<dbReference type="Proteomes" id="UP000694018">
    <property type="component" value="Chromosome"/>
</dbReference>
<evidence type="ECO:0000313" key="2">
    <source>
        <dbReference type="EMBL" id="QXJ27584.1"/>
    </source>
</evidence>
<name>A0A8F5GS62_SACSH</name>
<reference evidence="2" key="1">
    <citation type="journal article" date="2021" name="Environ. Microbiol.">
        <title>New insights into the diversity and evolution of the archaeal mobilome from three complete genomes of Saccharolobus shibatae.</title>
        <authorList>
            <person name="Medvedeva S."/>
            <person name="Brandt D."/>
            <person name="Cvirkaite-Krupovic V."/>
            <person name="Liu Y."/>
            <person name="Severinov K."/>
            <person name="Ishino S."/>
            <person name="Ishino Y."/>
            <person name="Prangishvili D."/>
            <person name="Kalinowski J."/>
            <person name="Krupovic M."/>
        </authorList>
    </citation>
    <scope>NUCLEOTIDE SEQUENCE</scope>
    <source>
        <strain evidence="2">B12</strain>
    </source>
</reference>